<dbReference type="InterPro" id="IPR036097">
    <property type="entry name" value="HisK_dim/P_sf"/>
</dbReference>
<dbReference type="CDD" id="cd00130">
    <property type="entry name" value="PAS"/>
    <property type="match status" value="2"/>
</dbReference>
<dbReference type="InterPro" id="IPR004358">
    <property type="entry name" value="Sig_transdc_His_kin-like_C"/>
</dbReference>
<gene>
    <name evidence="10" type="ORF">QPJ95_13935</name>
</gene>
<dbReference type="InterPro" id="IPR035965">
    <property type="entry name" value="PAS-like_dom_sf"/>
</dbReference>
<dbReference type="InterPro" id="IPR013655">
    <property type="entry name" value="PAS_fold_3"/>
</dbReference>
<dbReference type="PROSITE" id="PS50109">
    <property type="entry name" value="HIS_KIN"/>
    <property type="match status" value="1"/>
</dbReference>
<dbReference type="Gene3D" id="3.30.450.20">
    <property type="entry name" value="PAS domain"/>
    <property type="match status" value="7"/>
</dbReference>
<proteinExistence type="predicted"/>
<feature type="domain" description="PAC" evidence="9">
    <location>
        <begin position="368"/>
        <end position="420"/>
    </location>
</feature>
<dbReference type="PROSITE" id="PS50113">
    <property type="entry name" value="PAC"/>
    <property type="match status" value="2"/>
</dbReference>
<dbReference type="InterPro" id="IPR003661">
    <property type="entry name" value="HisK_dim/P_dom"/>
</dbReference>
<dbReference type="NCBIfam" id="TIGR00229">
    <property type="entry name" value="sensory_box"/>
    <property type="match status" value="2"/>
</dbReference>
<protein>
    <recommendedName>
        <fullName evidence="2">histidine kinase</fullName>
        <ecNumber evidence="2">2.7.13.3</ecNumber>
    </recommendedName>
</protein>
<dbReference type="Pfam" id="PF08447">
    <property type="entry name" value="PAS_3"/>
    <property type="match status" value="2"/>
</dbReference>
<evidence type="ECO:0000256" key="4">
    <source>
        <dbReference type="ARBA" id="ARBA00022679"/>
    </source>
</evidence>
<accession>A0A9Y2P5M2</accession>
<dbReference type="SMART" id="SM00091">
    <property type="entry name" value="PAS"/>
    <property type="match status" value="6"/>
</dbReference>
<dbReference type="InterPro" id="IPR000700">
    <property type="entry name" value="PAS-assoc_C"/>
</dbReference>
<dbReference type="AlphaFoldDB" id="A0A9Y2P5M2"/>
<dbReference type="CDD" id="cd00075">
    <property type="entry name" value="HATPase"/>
    <property type="match status" value="1"/>
</dbReference>
<dbReference type="SUPFAM" id="SSF55874">
    <property type="entry name" value="ATPase domain of HSP90 chaperone/DNA topoisomerase II/histidine kinase"/>
    <property type="match status" value="1"/>
</dbReference>
<dbReference type="EMBL" id="CP127247">
    <property type="protein sequence ID" value="WIY23745.1"/>
    <property type="molecule type" value="Genomic_DNA"/>
</dbReference>
<dbReference type="SUPFAM" id="SSF47384">
    <property type="entry name" value="Homodimeric domain of signal transducing histidine kinase"/>
    <property type="match status" value="1"/>
</dbReference>
<evidence type="ECO:0000313" key="10">
    <source>
        <dbReference type="EMBL" id="WIY23745.1"/>
    </source>
</evidence>
<name>A0A9Y2P5M2_9RHOB</name>
<organism evidence="10 11">
    <name type="scientific">Parasedimentitalea psychrophila</name>
    <dbReference type="NCBI Taxonomy" id="2997337"/>
    <lineage>
        <taxon>Bacteria</taxon>
        <taxon>Pseudomonadati</taxon>
        <taxon>Pseudomonadota</taxon>
        <taxon>Alphaproteobacteria</taxon>
        <taxon>Rhodobacterales</taxon>
        <taxon>Paracoccaceae</taxon>
        <taxon>Parasedimentitalea</taxon>
    </lineage>
</organism>
<dbReference type="Pfam" id="PF12860">
    <property type="entry name" value="PAS_7"/>
    <property type="match status" value="5"/>
</dbReference>
<dbReference type="PROSITE" id="PS50112">
    <property type="entry name" value="PAS"/>
    <property type="match status" value="1"/>
</dbReference>
<evidence type="ECO:0000259" key="8">
    <source>
        <dbReference type="PROSITE" id="PS50112"/>
    </source>
</evidence>
<dbReference type="Proteomes" id="UP001238334">
    <property type="component" value="Chromosome"/>
</dbReference>
<feature type="domain" description="PAC" evidence="9">
    <location>
        <begin position="241"/>
        <end position="293"/>
    </location>
</feature>
<sequence length="1213" mass="135835">MSHNTRKRWSSNNKENFVCNPLSVPIVSGTSGYMMVTEPVYAEEGLELLSVGVGIFDSDLQLTFCNSAFRALRQYPKVLCRHGVSLQNLLLFNAERGDFGPGASDDQVAERIAEITTSGERELERELASGQILQIRYRHTSSGGLIVTFQDCTAERNAERALQASEERYALVSEAAEEAIYDWHIEEDRFYASERLGAFLGLELKADGIRDWSWERLIHPNDLAHYQSTLQEHRSGAQPRWECEYRLRDASGQWMWVSDHGTSIRNSDGRTTRMVAAVRDIGERVRKDAALAASEERYSLVTRASSDGFFDWNVTDDVLYLSDNLTQLLGLKVGTGPSRIWADCLHPNDRPNYIAAIRDHFKEQTDSVELTYRLRAKAGGYRWVSDRSVGERDSQGRVVRLVGAIRDITEIRQAESELERTKSRLMTSLSTISDGILLINPDDHVELFNERYVEIFGDAAGGADLSDVIVVGRSFFDMIRDGYNLGMFQPHPDGVDAWVKSRVEAWKQPVAKWELELANGKWILLNERTMPDGGRVLVYTDITEFKRREDEAQAARQRFEEAIEAISSGFALWGADDRLVTCNARYREYFSKLGDVVAPGALFTDIIAAGLGRGLFPLSEGDVPSYLAAIAEKRLAAIGDSREQLIDGQWLQITDHRTKDGGIVSIYTDVTELKTSQMEIEKQSIILKSTMENMGQGITMVDRDLNTMALNQKFLELMDLPTEKFAAGFSMEQAFRYNAERGEYGPGNVDEQVRERLELSAKFEPHRFERTRPDGVVIEVVGMPIEGGGFVSTYTDVTERKQAEEKQRSALAEFNAVLDNIDYGIMFMGPDLRARITNRAFGQIWNISPEFIKEHPSARELISYVQNRGYYDVEPDDWDEWLDNRILAIQAGNIAPTEVRRKDGTVVSYQCVALPDGGRMLTYFDISEISRARDKAESALQELKNAQQRLVHAEKMASLGQLTAGIAHEIKNPLNFVNNFAKLSAEMMEELAEVLEGPISALSEDDRDDAEDLLATVKNNLLKIDQHGRRADSIVKNMLLHSREGSSEKHIVDLNALTQEGLNLAFHGARAADKGFNVDLQLELSEDVGQVECLPQDLQRVILNLCGNGMYEAVKHSKSGGDPAKLVVSTVQKGEQYLVMISDNGGGIPEDARDKIFNPFFTTKPTGEGTGLGLSMSFDIVKQHGGELSFQTKLNKGTVFCLSLPKHTAHDAQ</sequence>
<dbReference type="InterPro" id="IPR000014">
    <property type="entry name" value="PAS"/>
</dbReference>
<keyword evidence="11" id="KW-1185">Reference proteome</keyword>
<dbReference type="InterPro" id="IPR005467">
    <property type="entry name" value="His_kinase_dom"/>
</dbReference>
<dbReference type="SUPFAM" id="SSF55785">
    <property type="entry name" value="PYP-like sensor domain (PAS domain)"/>
    <property type="match status" value="6"/>
</dbReference>
<dbReference type="Gene3D" id="1.10.287.130">
    <property type="match status" value="1"/>
</dbReference>
<evidence type="ECO:0000256" key="5">
    <source>
        <dbReference type="ARBA" id="ARBA00022777"/>
    </source>
</evidence>
<evidence type="ECO:0000256" key="1">
    <source>
        <dbReference type="ARBA" id="ARBA00000085"/>
    </source>
</evidence>
<dbReference type="InterPro" id="IPR001610">
    <property type="entry name" value="PAC"/>
</dbReference>
<dbReference type="CDD" id="cd00082">
    <property type="entry name" value="HisKA"/>
    <property type="match status" value="1"/>
</dbReference>
<feature type="domain" description="PAS" evidence="8">
    <location>
        <begin position="294"/>
        <end position="364"/>
    </location>
</feature>
<dbReference type="GO" id="GO:0000155">
    <property type="term" value="F:phosphorelay sensor kinase activity"/>
    <property type="evidence" value="ECO:0007669"/>
    <property type="project" value="InterPro"/>
</dbReference>
<dbReference type="InterPro" id="IPR052162">
    <property type="entry name" value="Sensor_kinase/Photoreceptor"/>
</dbReference>
<dbReference type="InterPro" id="IPR036890">
    <property type="entry name" value="HATPase_C_sf"/>
</dbReference>
<evidence type="ECO:0000256" key="2">
    <source>
        <dbReference type="ARBA" id="ARBA00012438"/>
    </source>
</evidence>
<dbReference type="Gene3D" id="3.30.565.10">
    <property type="entry name" value="Histidine kinase-like ATPase, C-terminal domain"/>
    <property type="match status" value="1"/>
</dbReference>
<dbReference type="RefSeq" id="WP_270921115.1">
    <property type="nucleotide sequence ID" value="NZ_CP127247.1"/>
</dbReference>
<dbReference type="SMART" id="SM00387">
    <property type="entry name" value="HATPase_c"/>
    <property type="match status" value="1"/>
</dbReference>
<evidence type="ECO:0000256" key="3">
    <source>
        <dbReference type="ARBA" id="ARBA00022553"/>
    </source>
</evidence>
<evidence type="ECO:0000259" key="9">
    <source>
        <dbReference type="PROSITE" id="PS50113"/>
    </source>
</evidence>
<keyword evidence="5" id="KW-0418">Kinase</keyword>
<feature type="domain" description="Histidine kinase" evidence="7">
    <location>
        <begin position="965"/>
        <end position="1208"/>
    </location>
</feature>
<keyword evidence="3" id="KW-0597">Phosphoprotein</keyword>
<dbReference type="KEGG" id="ppso:QPJ95_13935"/>
<evidence type="ECO:0000259" key="7">
    <source>
        <dbReference type="PROSITE" id="PS50109"/>
    </source>
</evidence>
<feature type="coiled-coil region" evidence="6">
    <location>
        <begin position="926"/>
        <end position="956"/>
    </location>
</feature>
<keyword evidence="6" id="KW-0175">Coiled coil</keyword>
<evidence type="ECO:0000256" key="6">
    <source>
        <dbReference type="SAM" id="Coils"/>
    </source>
</evidence>
<dbReference type="SMART" id="SM00388">
    <property type="entry name" value="HisKA"/>
    <property type="match status" value="1"/>
</dbReference>
<comment type="catalytic activity">
    <reaction evidence="1">
        <text>ATP + protein L-histidine = ADP + protein N-phospho-L-histidine.</text>
        <dbReference type="EC" id="2.7.13.3"/>
    </reaction>
</comment>
<evidence type="ECO:0000313" key="11">
    <source>
        <dbReference type="Proteomes" id="UP001238334"/>
    </source>
</evidence>
<dbReference type="SMART" id="SM00086">
    <property type="entry name" value="PAC"/>
    <property type="match status" value="2"/>
</dbReference>
<dbReference type="InterPro" id="IPR003594">
    <property type="entry name" value="HATPase_dom"/>
</dbReference>
<dbReference type="EC" id="2.7.13.3" evidence="2"/>
<dbReference type="PANTHER" id="PTHR43304:SF1">
    <property type="entry name" value="PAC DOMAIN-CONTAINING PROTEIN"/>
    <property type="match status" value="1"/>
</dbReference>
<dbReference type="PRINTS" id="PR00344">
    <property type="entry name" value="BCTRLSENSOR"/>
</dbReference>
<keyword evidence="4" id="KW-0808">Transferase</keyword>
<reference evidence="10 11" key="1">
    <citation type="submission" date="2023-06" db="EMBL/GenBank/DDBJ databases">
        <title>Parasedimentitalea psychrophila sp. nov., a psychrophilic bacterium isolated from deep-sea sediment.</title>
        <authorList>
            <person name="Li A."/>
        </authorList>
    </citation>
    <scope>NUCLEOTIDE SEQUENCE [LARGE SCALE GENOMIC DNA]</scope>
    <source>
        <strain evidence="10 11">QS115</strain>
    </source>
</reference>
<dbReference type="Pfam" id="PF02518">
    <property type="entry name" value="HATPase_c"/>
    <property type="match status" value="1"/>
</dbReference>
<dbReference type="PANTHER" id="PTHR43304">
    <property type="entry name" value="PHYTOCHROME-LIKE PROTEIN CPH1"/>
    <property type="match status" value="1"/>
</dbReference>